<dbReference type="PANTHER" id="PTHR42834">
    <property type="entry name" value="ENDONUCLEASE/EXONUCLEASE/PHOSPHATASE FAMILY PROTEIN (AFU_ORTHOLOGUE AFUA_3G09210)"/>
    <property type="match status" value="1"/>
</dbReference>
<sequence length="384" mass="41757">MDNDGMTLFDPQEDGLDFFESLEAMRVELNDATVIGPYGYEIPVRIDNGPNTGEVVTETGGLMLTERSQNPQRILIDAKPSTPLKTGDRFVGPITGIVSYSFSNYKLLPERLPDIVPAGLQPASTRLMQDDRKLTVASFNVENFDPGDGQRIDQLGQAIAVNLNHPDIIGLLEVQDNNGEKDDGTTDASESFRVLIESIRAHGGPEYAFTDIAPENNKDGGAPGGNIRVGFLYNPQRITLTDKPKGDSVTSVTYGAQGLSLNPGRIDPLNASFDDSRKPLAAEFEFAGQQVIVVANHFNSKGGDQAPFGGAQPPVRSSEIQRAKIAAIVNGFVKSILQVNPKANVVMLGDLNDFQFSETLSLLRGQELTNLIDKLDEKERYSYI</sequence>
<organism evidence="2 3">
    <name type="scientific">Paenibacillus brasilensis</name>
    <dbReference type="NCBI Taxonomy" id="128574"/>
    <lineage>
        <taxon>Bacteria</taxon>
        <taxon>Bacillati</taxon>
        <taxon>Bacillota</taxon>
        <taxon>Bacilli</taxon>
        <taxon>Bacillales</taxon>
        <taxon>Paenibacillaceae</taxon>
        <taxon>Paenibacillus</taxon>
    </lineage>
</organism>
<feature type="domain" description="Endonuclease/exonuclease/phosphatase" evidence="1">
    <location>
        <begin position="137"/>
        <end position="364"/>
    </location>
</feature>
<proteinExistence type="predicted"/>
<comment type="caution">
    <text evidence="2">The sequence shown here is derived from an EMBL/GenBank/DDBJ whole genome shotgun (WGS) entry which is preliminary data.</text>
</comment>
<evidence type="ECO:0000313" key="3">
    <source>
        <dbReference type="Proteomes" id="UP001242811"/>
    </source>
</evidence>
<name>A0ABU0L424_9BACL</name>
<gene>
    <name evidence="2" type="ORF">QOZ95_004217</name>
</gene>
<dbReference type="InterPro" id="IPR005135">
    <property type="entry name" value="Endo/exonuclease/phosphatase"/>
</dbReference>
<dbReference type="EMBL" id="JAUSWA010000030">
    <property type="protein sequence ID" value="MDQ0496031.1"/>
    <property type="molecule type" value="Genomic_DNA"/>
</dbReference>
<evidence type="ECO:0000313" key="2">
    <source>
        <dbReference type="EMBL" id="MDQ0496031.1"/>
    </source>
</evidence>
<dbReference type="Gene3D" id="3.60.10.10">
    <property type="entry name" value="Endonuclease/exonuclease/phosphatase"/>
    <property type="match status" value="1"/>
</dbReference>
<dbReference type="SUPFAM" id="SSF56219">
    <property type="entry name" value="DNase I-like"/>
    <property type="match status" value="1"/>
</dbReference>
<accession>A0ABU0L424</accession>
<dbReference type="Pfam" id="PF03372">
    <property type="entry name" value="Exo_endo_phos"/>
    <property type="match status" value="1"/>
</dbReference>
<keyword evidence="3" id="KW-1185">Reference proteome</keyword>
<dbReference type="Proteomes" id="UP001242811">
    <property type="component" value="Unassembled WGS sequence"/>
</dbReference>
<protein>
    <submittedName>
        <fullName evidence="2">Extracellular nuclease</fullName>
    </submittedName>
</protein>
<reference evidence="2 3" key="1">
    <citation type="submission" date="2023-07" db="EMBL/GenBank/DDBJ databases">
        <title>Genomic Encyclopedia of Type Strains, Phase IV (KMG-IV): sequencing the most valuable type-strain genomes for metagenomic binning, comparative biology and taxonomic classification.</title>
        <authorList>
            <person name="Goeker M."/>
        </authorList>
    </citation>
    <scope>NUCLEOTIDE SEQUENCE [LARGE SCALE GENOMIC DNA]</scope>
    <source>
        <strain evidence="2 3">DSM 14914</strain>
    </source>
</reference>
<dbReference type="InterPro" id="IPR036691">
    <property type="entry name" value="Endo/exonu/phosph_ase_sf"/>
</dbReference>
<dbReference type="PANTHER" id="PTHR42834:SF1">
    <property type="entry name" value="ENDONUCLEASE_EXONUCLEASE_PHOSPHATASE FAMILY PROTEIN (AFU_ORTHOLOGUE AFUA_3G09210)"/>
    <property type="match status" value="1"/>
</dbReference>
<evidence type="ECO:0000259" key="1">
    <source>
        <dbReference type="Pfam" id="PF03372"/>
    </source>
</evidence>